<name>A0A6I2MC73_9BACI</name>
<evidence type="ECO:0000313" key="1">
    <source>
        <dbReference type="EMBL" id="MRX54626.1"/>
    </source>
</evidence>
<reference evidence="1 2" key="1">
    <citation type="submission" date="2019-11" db="EMBL/GenBank/DDBJ databases">
        <title>Bacillus idriensis genome.</title>
        <authorList>
            <person name="Konopka E.N."/>
            <person name="Newman J.D."/>
        </authorList>
    </citation>
    <scope>NUCLEOTIDE SEQUENCE [LARGE SCALE GENOMIC DNA]</scope>
    <source>
        <strain evidence="1 2">DSM 19097</strain>
    </source>
</reference>
<dbReference type="InterPro" id="IPR023203">
    <property type="entry name" value="TTHA0068_sf"/>
</dbReference>
<accession>A0A6I2MC73</accession>
<dbReference type="EMBL" id="WKKF01000002">
    <property type="protein sequence ID" value="MRX54626.1"/>
    <property type="molecule type" value="Genomic_DNA"/>
</dbReference>
<keyword evidence="2" id="KW-1185">Reference proteome</keyword>
<proteinExistence type="predicted"/>
<gene>
    <name evidence="1" type="ORF">GJU41_11650</name>
</gene>
<dbReference type="Gene3D" id="1.10.3450.10">
    <property type="entry name" value="TTHA0068-like"/>
    <property type="match status" value="1"/>
</dbReference>
<dbReference type="SUPFAM" id="SSF140663">
    <property type="entry name" value="TTHA0068-like"/>
    <property type="match status" value="1"/>
</dbReference>
<evidence type="ECO:0000313" key="2">
    <source>
        <dbReference type="Proteomes" id="UP000441585"/>
    </source>
</evidence>
<dbReference type="Proteomes" id="UP000441585">
    <property type="component" value="Unassembled WGS sequence"/>
</dbReference>
<sequence length="132" mass="15519">MTLYPMEYYQFFIHFNEGDYYTCHDLLELIWLTEKDNLFLKGLLQMTVAIYHYEYGNIKGARLMMQAGHSYIQSYRPFHWGVDLENVNAFIEECLMIIPAGIQSVSFEEAGQLPKLPALFLYLEEDPGKPNY</sequence>
<dbReference type="InterPro" id="IPR005500">
    <property type="entry name" value="DUF309"/>
</dbReference>
<dbReference type="AlphaFoldDB" id="A0A6I2MC73"/>
<protein>
    <submittedName>
        <fullName evidence="1">DUF309 domain-containing protein</fullName>
    </submittedName>
</protein>
<organism evidence="1 2">
    <name type="scientific">Metabacillus idriensis</name>
    <dbReference type="NCBI Taxonomy" id="324768"/>
    <lineage>
        <taxon>Bacteria</taxon>
        <taxon>Bacillati</taxon>
        <taxon>Bacillota</taxon>
        <taxon>Bacilli</taxon>
        <taxon>Bacillales</taxon>
        <taxon>Bacillaceae</taxon>
        <taxon>Metabacillus</taxon>
    </lineage>
</organism>
<dbReference type="PANTHER" id="PTHR34796:SF1">
    <property type="entry name" value="EXPRESSED PROTEIN"/>
    <property type="match status" value="1"/>
</dbReference>
<dbReference type="Pfam" id="PF03745">
    <property type="entry name" value="DUF309"/>
    <property type="match status" value="1"/>
</dbReference>
<comment type="caution">
    <text evidence="1">The sequence shown here is derived from an EMBL/GenBank/DDBJ whole genome shotgun (WGS) entry which is preliminary data.</text>
</comment>
<dbReference type="PANTHER" id="PTHR34796">
    <property type="entry name" value="EXPRESSED PROTEIN"/>
    <property type="match status" value="1"/>
</dbReference>